<dbReference type="Gene3D" id="1.10.10.10">
    <property type="entry name" value="Winged helix-like DNA-binding domain superfamily/Winged helix DNA-binding domain"/>
    <property type="match status" value="1"/>
</dbReference>
<dbReference type="Pfam" id="PF17908">
    <property type="entry name" value="APAF1_C"/>
    <property type="match status" value="1"/>
</dbReference>
<feature type="transmembrane region" description="Helical" evidence="5">
    <location>
        <begin position="6"/>
        <end position="25"/>
    </location>
</feature>
<dbReference type="InterPro" id="IPR015943">
    <property type="entry name" value="WD40/YVTN_repeat-like_dom_sf"/>
</dbReference>
<organism evidence="8 9">
    <name type="scientific">Actinomadura litoris</name>
    <dbReference type="NCBI Taxonomy" id="2678616"/>
    <lineage>
        <taxon>Bacteria</taxon>
        <taxon>Bacillati</taxon>
        <taxon>Actinomycetota</taxon>
        <taxon>Actinomycetes</taxon>
        <taxon>Streptosporangiales</taxon>
        <taxon>Thermomonosporaceae</taxon>
        <taxon>Actinomadura</taxon>
    </lineage>
</organism>
<keyword evidence="5" id="KW-1133">Transmembrane helix</keyword>
<reference evidence="8 9" key="1">
    <citation type="submission" date="2019-11" db="EMBL/GenBank/DDBJ databases">
        <authorList>
            <person name="Cao P."/>
        </authorList>
    </citation>
    <scope>NUCLEOTIDE SEQUENCE [LARGE SCALE GENOMIC DNA]</scope>
    <source>
        <strain evidence="8 9">NEAU-AAG5</strain>
    </source>
</reference>
<keyword evidence="5" id="KW-0812">Transmembrane</keyword>
<comment type="caution">
    <text evidence="8">The sequence shown here is derived from an EMBL/GenBank/DDBJ whole genome shotgun (WGS) entry which is preliminary data.</text>
</comment>
<evidence type="ECO:0000256" key="1">
    <source>
        <dbReference type="ARBA" id="ARBA00022574"/>
    </source>
</evidence>
<dbReference type="SUPFAM" id="SSF50978">
    <property type="entry name" value="WD40 repeat-like"/>
    <property type="match status" value="1"/>
</dbReference>
<dbReference type="Gene3D" id="3.40.50.300">
    <property type="entry name" value="P-loop containing nucleotide triphosphate hydrolases"/>
    <property type="match status" value="1"/>
</dbReference>
<dbReference type="SUPFAM" id="SSF52540">
    <property type="entry name" value="P-loop containing nucleoside triphosphate hydrolases"/>
    <property type="match status" value="1"/>
</dbReference>
<keyword evidence="9" id="KW-1185">Reference proteome</keyword>
<dbReference type="PANTHER" id="PTHR22845:SF5">
    <property type="entry name" value="APOPTOTIC PROTEASE-ACTIVATING FACTOR 1"/>
    <property type="match status" value="1"/>
</dbReference>
<accession>A0A7K1L910</accession>
<dbReference type="EMBL" id="WOFH01000012">
    <property type="protein sequence ID" value="MUN40912.1"/>
    <property type="molecule type" value="Genomic_DNA"/>
</dbReference>
<dbReference type="Proteomes" id="UP000432015">
    <property type="component" value="Unassembled WGS sequence"/>
</dbReference>
<dbReference type="InterPro" id="IPR001680">
    <property type="entry name" value="WD40_rpt"/>
</dbReference>
<dbReference type="PANTHER" id="PTHR22845">
    <property type="entry name" value="APOPTOTIC PROTEASE-ACTIVATING FACTOR 1"/>
    <property type="match status" value="1"/>
</dbReference>
<keyword evidence="5" id="KW-0472">Membrane</keyword>
<evidence type="ECO:0008006" key="10">
    <source>
        <dbReference type="Google" id="ProtNLM"/>
    </source>
</evidence>
<feature type="domain" description="NB-ARC" evidence="6">
    <location>
        <begin position="103"/>
        <end position="243"/>
    </location>
</feature>
<dbReference type="InterPro" id="IPR036322">
    <property type="entry name" value="WD40_repeat_dom_sf"/>
</dbReference>
<feature type="transmembrane region" description="Helical" evidence="5">
    <location>
        <begin position="37"/>
        <end position="54"/>
    </location>
</feature>
<dbReference type="AlphaFoldDB" id="A0A7K1L910"/>
<sequence>MAGWGVWRYWTAAVAIMAALGWALLAGGGRDKGLERASWVGAIVATLALVFGLVRRARQRQVRLRLRELAGPEAFLGDAPRVVPYFVERPDLAGAAVRALRGGARVVALAGFGGAGKSTLAVAVTRNKRLRRPYRHVTWLKTDPGTDPVTLLTELARRLRIPEPSYTTLGQARDAVSAALAGQRLLIVLDNVWTRGPLDAVLGLGPDCPVLFTTRITDLVTMVNAVPIEVDQLTQDQAVQILARWTGTPVAHLPPQAYRLCTRLQNLALGVAMAGAMAAHGRSYADILALIELDLQRIEGAFDPEYDHPTLRAAIDVGINELPPADRDRYLRLAAFTGRGPFSATAAAALWHPLPELEVNRLLTDLIGRSLTTRTGDGWYIAHDLQYDTITQRLGSDLVRTAHEALLTGYQARTPGTWAQLSTDDRYLLANLPWHLAQAGREGELVELLGQISWMHARITGASLPDLIGDYSHTTHPHAKAIRRALMQSTPALTAPHEVLAGQLAEQLIGRLMDHPDPATAAWAATLTPPDHTVWLRPLTPGALSPVTSPLEHIITGHTGWVNAVAISPDGTRALTGSDDHTARVWEIATGRELHTLTGHTGEITTVAFNIDGSRVLTSDYDSVVRVWEMATGREVALWRNDHPVRWCRFSPDRDDEILIISQGLHRLRLIGA</sequence>
<evidence type="ECO:0000256" key="5">
    <source>
        <dbReference type="SAM" id="Phobius"/>
    </source>
</evidence>
<dbReference type="Gene3D" id="1.25.40.370">
    <property type="match status" value="1"/>
</dbReference>
<evidence type="ECO:0000313" key="8">
    <source>
        <dbReference type="EMBL" id="MUN40912.1"/>
    </source>
</evidence>
<keyword evidence="2" id="KW-0053">Apoptosis</keyword>
<feature type="repeat" description="WD" evidence="4">
    <location>
        <begin position="597"/>
        <end position="638"/>
    </location>
</feature>
<dbReference type="InterPro" id="IPR036388">
    <property type="entry name" value="WH-like_DNA-bd_sf"/>
</dbReference>
<proteinExistence type="predicted"/>
<dbReference type="InterPro" id="IPR041452">
    <property type="entry name" value="APAF1_C"/>
</dbReference>
<dbReference type="Gene3D" id="2.130.10.10">
    <property type="entry name" value="YVTN repeat-like/Quinoprotein amine dehydrogenase"/>
    <property type="match status" value="1"/>
</dbReference>
<dbReference type="InterPro" id="IPR002182">
    <property type="entry name" value="NB-ARC"/>
</dbReference>
<evidence type="ECO:0000259" key="6">
    <source>
        <dbReference type="Pfam" id="PF00931"/>
    </source>
</evidence>
<name>A0A7K1L910_9ACTN</name>
<dbReference type="GO" id="GO:0043531">
    <property type="term" value="F:ADP binding"/>
    <property type="evidence" value="ECO:0007669"/>
    <property type="project" value="InterPro"/>
</dbReference>
<dbReference type="PROSITE" id="PS00678">
    <property type="entry name" value="WD_REPEATS_1"/>
    <property type="match status" value="2"/>
</dbReference>
<feature type="repeat" description="WD" evidence="4">
    <location>
        <begin position="555"/>
        <end position="596"/>
    </location>
</feature>
<dbReference type="PROSITE" id="PS50294">
    <property type="entry name" value="WD_REPEATS_REGION"/>
    <property type="match status" value="2"/>
</dbReference>
<gene>
    <name evidence="8" type="ORF">GNZ18_30550</name>
</gene>
<dbReference type="Pfam" id="PF00400">
    <property type="entry name" value="WD40"/>
    <property type="match status" value="2"/>
</dbReference>
<dbReference type="PROSITE" id="PS50082">
    <property type="entry name" value="WD_REPEATS_2"/>
    <property type="match status" value="2"/>
</dbReference>
<dbReference type="RefSeq" id="WP_156220065.1">
    <property type="nucleotide sequence ID" value="NZ_WOFH01000012.1"/>
</dbReference>
<protein>
    <recommendedName>
        <fullName evidence="10">NB-ARC domain-containing protein</fullName>
    </recommendedName>
</protein>
<keyword evidence="1 4" id="KW-0853">WD repeat</keyword>
<dbReference type="Pfam" id="PF00931">
    <property type="entry name" value="NB-ARC"/>
    <property type="match status" value="1"/>
</dbReference>
<feature type="domain" description="APAF-1 helical" evidence="7">
    <location>
        <begin position="403"/>
        <end position="476"/>
    </location>
</feature>
<dbReference type="SMART" id="SM00320">
    <property type="entry name" value="WD40"/>
    <property type="match status" value="2"/>
</dbReference>
<dbReference type="PRINTS" id="PR00364">
    <property type="entry name" value="DISEASERSIST"/>
</dbReference>
<evidence type="ECO:0000256" key="4">
    <source>
        <dbReference type="PROSITE-ProRule" id="PRU00221"/>
    </source>
</evidence>
<evidence type="ECO:0000313" key="9">
    <source>
        <dbReference type="Proteomes" id="UP000432015"/>
    </source>
</evidence>
<evidence type="ECO:0000256" key="3">
    <source>
        <dbReference type="ARBA" id="ARBA00022737"/>
    </source>
</evidence>
<keyword evidence="3" id="KW-0677">Repeat</keyword>
<evidence type="ECO:0000259" key="7">
    <source>
        <dbReference type="Pfam" id="PF17908"/>
    </source>
</evidence>
<dbReference type="GO" id="GO:0005829">
    <property type="term" value="C:cytosol"/>
    <property type="evidence" value="ECO:0007669"/>
    <property type="project" value="UniProtKB-ARBA"/>
</dbReference>
<evidence type="ECO:0000256" key="2">
    <source>
        <dbReference type="ARBA" id="ARBA00022703"/>
    </source>
</evidence>
<dbReference type="InterPro" id="IPR027417">
    <property type="entry name" value="P-loop_NTPase"/>
</dbReference>
<dbReference type="InterPro" id="IPR019775">
    <property type="entry name" value="WD40_repeat_CS"/>
</dbReference>